<accession>A0AAD9G6J2</accession>
<evidence type="ECO:0000313" key="3">
    <source>
        <dbReference type="Proteomes" id="UP001195914"/>
    </source>
</evidence>
<comment type="caution">
    <text evidence="2">The sequence shown here is derived from an EMBL/GenBank/DDBJ whole genome shotgun (WGS) entry which is preliminary data.</text>
</comment>
<feature type="region of interest" description="Disordered" evidence="1">
    <location>
        <begin position="256"/>
        <end position="305"/>
    </location>
</feature>
<feature type="region of interest" description="Disordered" evidence="1">
    <location>
        <begin position="332"/>
        <end position="364"/>
    </location>
</feature>
<reference evidence="2" key="1">
    <citation type="journal article" date="2014" name="Nucleic Acids Res.">
        <title>The evolutionary dynamics of variant antigen genes in Babesia reveal a history of genomic innovation underlying host-parasite interaction.</title>
        <authorList>
            <person name="Jackson A.P."/>
            <person name="Otto T.D."/>
            <person name="Darby A."/>
            <person name="Ramaprasad A."/>
            <person name="Xia D."/>
            <person name="Echaide I.E."/>
            <person name="Farber M."/>
            <person name="Gahlot S."/>
            <person name="Gamble J."/>
            <person name="Gupta D."/>
            <person name="Gupta Y."/>
            <person name="Jackson L."/>
            <person name="Malandrin L."/>
            <person name="Malas T.B."/>
            <person name="Moussa E."/>
            <person name="Nair M."/>
            <person name="Reid A.J."/>
            <person name="Sanders M."/>
            <person name="Sharma J."/>
            <person name="Tracey A."/>
            <person name="Quail M.A."/>
            <person name="Weir W."/>
            <person name="Wastling J.M."/>
            <person name="Hall N."/>
            <person name="Willadsen P."/>
            <person name="Lingelbach K."/>
            <person name="Shiels B."/>
            <person name="Tait A."/>
            <person name="Berriman M."/>
            <person name="Allred D.R."/>
            <person name="Pain A."/>
        </authorList>
    </citation>
    <scope>NUCLEOTIDE SEQUENCE</scope>
    <source>
        <strain evidence="2">1802A</strain>
    </source>
</reference>
<feature type="region of interest" description="Disordered" evidence="1">
    <location>
        <begin position="382"/>
        <end position="405"/>
    </location>
</feature>
<feature type="region of interest" description="Disordered" evidence="1">
    <location>
        <begin position="95"/>
        <end position="131"/>
    </location>
</feature>
<dbReference type="Proteomes" id="UP001195914">
    <property type="component" value="Unassembled WGS sequence"/>
</dbReference>
<gene>
    <name evidence="2" type="ORF">X943_000538</name>
</gene>
<feature type="compositionally biased region" description="Basic and acidic residues" evidence="1">
    <location>
        <begin position="256"/>
        <end position="265"/>
    </location>
</feature>
<proteinExistence type="predicted"/>
<organism evidence="2 3">
    <name type="scientific">Babesia divergens</name>
    <dbReference type="NCBI Taxonomy" id="32595"/>
    <lineage>
        <taxon>Eukaryota</taxon>
        <taxon>Sar</taxon>
        <taxon>Alveolata</taxon>
        <taxon>Apicomplexa</taxon>
        <taxon>Aconoidasida</taxon>
        <taxon>Piroplasmida</taxon>
        <taxon>Babesiidae</taxon>
        <taxon>Babesia</taxon>
    </lineage>
</organism>
<sequence>MTNSVQSCSQSTVGVSCPCKCERCLITELSKLDRELLPYIKEPKYRNCEPCNQKYDLILRRGSKNPRCPPSGAKHKMVETHELIPLFNYTAKTNRPSTPKVPVIESPGASLSDSDIDVSREPADKGSQLSGSSLVTLIGPATPETLSKDPITTSRETKDTTIAPAPAKIATFDLDSAKTLGKSEIQGEDMDRVERKVSIGPVKQGSYTAAVKEYTVDPSDRTKASDRKVVTIRTKITGRSATPAHGILRKDRSMVGKVRRDERRSPSCSYGFNSHSVRSKMPSTSLGMSTPKGSSPIKSSFGEIDSRQTTGHYKVKPLVSLVSRSVDELLTKPGTVGARPRRRLSANVRSNSRSPSDFENRKPWYPLRSTNRWEHYDKLDPSPSAISKTSRAKLARSKSNGLSKAKSLNMNSRYEDAAPEYADPPKMRRNVKSKALKMTHRSESPFKPDMQDMRSDSLVYYRLKGTLKPHRPSAQEEAMHPVRGHAGQHSKAKMTHAAHRICDVHRCSTALNSDSERTCYASEVDSCECFDSSTNNYESKCCYNDCNANPRPMTGYLIGDGTSICCEDCNVASLSPCHEGRPGINDDACCGVNGGSVTQVISNDCQDSVRWCSVYNTESPGAFCWDECNGVHASGSCYVKGTMTMSSTPCNAPSGFIKQFNSTTCCDNNFAVPCGCCSREVLPIEADTGLSASFGRHCRVTTPTTRSPCQIHGYR</sequence>
<keyword evidence="3" id="KW-1185">Reference proteome</keyword>
<reference evidence="2" key="2">
    <citation type="submission" date="2021-05" db="EMBL/GenBank/DDBJ databases">
        <authorList>
            <person name="Pain A."/>
        </authorList>
    </citation>
    <scope>NUCLEOTIDE SEQUENCE</scope>
    <source>
        <strain evidence="2">1802A</strain>
    </source>
</reference>
<dbReference type="AlphaFoldDB" id="A0AAD9G6J2"/>
<protein>
    <submittedName>
        <fullName evidence="2">Uncharacterized protein</fullName>
    </submittedName>
</protein>
<evidence type="ECO:0000313" key="2">
    <source>
        <dbReference type="EMBL" id="KAK1932727.1"/>
    </source>
</evidence>
<evidence type="ECO:0000256" key="1">
    <source>
        <dbReference type="SAM" id="MobiDB-lite"/>
    </source>
</evidence>
<name>A0AAD9G6J2_BABDI</name>
<dbReference type="EMBL" id="JAHBMH010000073">
    <property type="protein sequence ID" value="KAK1932727.1"/>
    <property type="molecule type" value="Genomic_DNA"/>
</dbReference>
<feature type="compositionally biased region" description="Polar residues" evidence="1">
    <location>
        <begin position="266"/>
        <end position="298"/>
    </location>
</feature>